<dbReference type="InterPro" id="IPR010982">
    <property type="entry name" value="Lambda_DNA-bd_dom_sf"/>
</dbReference>
<dbReference type="GO" id="GO:0003677">
    <property type="term" value="F:DNA binding"/>
    <property type="evidence" value="ECO:0007669"/>
    <property type="project" value="InterPro"/>
</dbReference>
<evidence type="ECO:0000313" key="3">
    <source>
        <dbReference type="Proteomes" id="UP000535954"/>
    </source>
</evidence>
<comment type="caution">
    <text evidence="2">The sequence shown here is derived from an EMBL/GenBank/DDBJ whole genome shotgun (WGS) entry which is preliminary data.</text>
</comment>
<reference evidence="2 3" key="1">
    <citation type="journal article" date="2020" name="Front. Microbiol.">
        <title>Genetic Organization of the aprX-lipA2 Operon Affects the Proteolytic Potential of Pseudomonas Species in Milk.</title>
        <authorList>
            <person name="Maier C."/>
            <person name="Huptas C."/>
            <person name="von Neubeck M."/>
            <person name="Scherer S."/>
            <person name="Wenning M."/>
            <person name="Lucking G."/>
        </authorList>
    </citation>
    <scope>NUCLEOTIDE SEQUENCE [LARGE SCALE GENOMIC DNA]</scope>
    <source>
        <strain evidence="2 3">WS 5405</strain>
    </source>
</reference>
<proteinExistence type="predicted"/>
<dbReference type="Gene3D" id="1.10.260.40">
    <property type="entry name" value="lambda repressor-like DNA-binding domains"/>
    <property type="match status" value="1"/>
</dbReference>
<dbReference type="InterPro" id="IPR031856">
    <property type="entry name" value="YdaS_toxin-like"/>
</dbReference>
<protein>
    <submittedName>
        <fullName evidence="2">Helix-turn-helix domain-containing protein</fullName>
    </submittedName>
</protein>
<sequence length="99" mass="10056">MSSIFTRLVSHFGGQGPTATALGVSQGTVSGWVRGLHGCSAEVAILAERKTLGLFSAASLRPTLAEPSSTLSQTIRPISLPGQPPDGAVNPSSTQQASP</sequence>
<feature type="compositionally biased region" description="Polar residues" evidence="1">
    <location>
        <begin position="90"/>
        <end position="99"/>
    </location>
</feature>
<name>A0A7Y1QDC5_9PSED</name>
<organism evidence="2 3">
    <name type="scientific">Pseudomonas lactis</name>
    <dbReference type="NCBI Taxonomy" id="1615674"/>
    <lineage>
        <taxon>Bacteria</taxon>
        <taxon>Pseudomonadati</taxon>
        <taxon>Pseudomonadota</taxon>
        <taxon>Gammaproteobacteria</taxon>
        <taxon>Pseudomonadales</taxon>
        <taxon>Pseudomonadaceae</taxon>
        <taxon>Pseudomonas</taxon>
    </lineage>
</organism>
<dbReference type="EMBL" id="JAAQYH010000020">
    <property type="protein sequence ID" value="NNA76729.1"/>
    <property type="molecule type" value="Genomic_DNA"/>
</dbReference>
<feature type="compositionally biased region" description="Polar residues" evidence="1">
    <location>
        <begin position="66"/>
        <end position="76"/>
    </location>
</feature>
<gene>
    <name evidence="2" type="ORF">HBO13_29280</name>
</gene>
<dbReference type="RefSeq" id="WP_169900488.1">
    <property type="nucleotide sequence ID" value="NZ_JAAQYH010000020.1"/>
</dbReference>
<dbReference type="AlphaFoldDB" id="A0A7Y1QDC5"/>
<evidence type="ECO:0000256" key="1">
    <source>
        <dbReference type="SAM" id="MobiDB-lite"/>
    </source>
</evidence>
<evidence type="ECO:0000313" key="2">
    <source>
        <dbReference type="EMBL" id="NNA76729.1"/>
    </source>
</evidence>
<dbReference type="Proteomes" id="UP000535954">
    <property type="component" value="Unassembled WGS sequence"/>
</dbReference>
<accession>A0A7Y1QDC5</accession>
<dbReference type="SUPFAM" id="SSF47413">
    <property type="entry name" value="lambda repressor-like DNA-binding domains"/>
    <property type="match status" value="1"/>
</dbReference>
<feature type="region of interest" description="Disordered" evidence="1">
    <location>
        <begin position="66"/>
        <end position="99"/>
    </location>
</feature>
<dbReference type="Pfam" id="PF15943">
    <property type="entry name" value="YdaS_toxin"/>
    <property type="match status" value="1"/>
</dbReference>